<evidence type="ECO:0000256" key="1">
    <source>
        <dbReference type="SAM" id="SignalP"/>
    </source>
</evidence>
<dbReference type="KEGG" id="lsf:I8J32_002710"/>
<dbReference type="RefSeq" id="WP_200615356.1">
    <property type="nucleotide sequence ID" value="NZ_CP071518.1"/>
</dbReference>
<gene>
    <name evidence="2" type="ORF">I8J32_002710</name>
</gene>
<dbReference type="AlphaFoldDB" id="A0A974XZX6"/>
<reference evidence="2 3" key="1">
    <citation type="submission" date="2021-03" db="EMBL/GenBank/DDBJ databases">
        <title>Lysobacter sp. nov. isolated from soil of gangwondo yeongwol, south Korea.</title>
        <authorList>
            <person name="Kim K.R."/>
            <person name="Kim K.H."/>
            <person name="Jeon C.O."/>
        </authorList>
    </citation>
    <scope>NUCLEOTIDE SEQUENCE [LARGE SCALE GENOMIC DNA]</scope>
    <source>
        <strain evidence="2 3">R19</strain>
    </source>
</reference>
<accession>A0A974XZX6</accession>
<proteinExistence type="predicted"/>
<dbReference type="Proteomes" id="UP000639274">
    <property type="component" value="Chromosome"/>
</dbReference>
<keyword evidence="3" id="KW-1185">Reference proteome</keyword>
<protein>
    <submittedName>
        <fullName evidence="2">DUF3016 domain-containing protein</fullName>
    </submittedName>
</protein>
<dbReference type="EMBL" id="CP071518">
    <property type="protein sequence ID" value="QSX78852.1"/>
    <property type="molecule type" value="Genomic_DNA"/>
</dbReference>
<keyword evidence="1" id="KW-0732">Signal</keyword>
<dbReference type="PROSITE" id="PS51257">
    <property type="entry name" value="PROKAR_LIPOPROTEIN"/>
    <property type="match status" value="1"/>
</dbReference>
<sequence>MVRPTTPARLTLLVLHACLASACAHAPAVATDAPYSLPANGPVDVRWREPSQFEEMRYGQASFEDRRGEWVEELAQHLRERAASRLAPGDHLLVEFIDIDRAGDFERWRAVGVQDTRVVRDIYPPRMRLNFVHTDANGTVLAQGERRLTDAGFLSGARGIDSDRLRFEKRLLDQWLVREFPR</sequence>
<evidence type="ECO:0000313" key="3">
    <source>
        <dbReference type="Proteomes" id="UP000639274"/>
    </source>
</evidence>
<dbReference type="Pfam" id="PF11454">
    <property type="entry name" value="DUF3016"/>
    <property type="match status" value="1"/>
</dbReference>
<evidence type="ECO:0000313" key="2">
    <source>
        <dbReference type="EMBL" id="QSX78852.1"/>
    </source>
</evidence>
<feature type="chain" id="PRO_5036971963" evidence="1">
    <location>
        <begin position="27"/>
        <end position="182"/>
    </location>
</feature>
<dbReference type="InterPro" id="IPR021557">
    <property type="entry name" value="DUF3016"/>
</dbReference>
<feature type="signal peptide" evidence="1">
    <location>
        <begin position="1"/>
        <end position="26"/>
    </location>
</feature>
<name>A0A974XZX6_9GAMM</name>
<organism evidence="2 3">
    <name type="scientific">Agrilutibacter solisilvae</name>
    <dbReference type="NCBI Taxonomy" id="2763317"/>
    <lineage>
        <taxon>Bacteria</taxon>
        <taxon>Pseudomonadati</taxon>
        <taxon>Pseudomonadota</taxon>
        <taxon>Gammaproteobacteria</taxon>
        <taxon>Lysobacterales</taxon>
        <taxon>Lysobacteraceae</taxon>
        <taxon>Agrilutibacter</taxon>
    </lineage>
</organism>